<dbReference type="OrthoDB" id="2922845at2"/>
<dbReference type="PATRIC" id="fig|1348973.3.peg.2122"/>
<proteinExistence type="predicted"/>
<dbReference type="RefSeq" id="WP_003331258.1">
    <property type="nucleotide sequence ID" value="NZ_JJRY01000007.1"/>
</dbReference>
<reference evidence="1 2" key="1">
    <citation type="submission" date="2014-04" db="EMBL/GenBank/DDBJ databases">
        <title>Draft genome sequence of Bacillus azotoformans MEV2011, a (co-) denitrifying strain unable to grow in the presence of oxygen.</title>
        <authorList>
            <person name="Nielsen M."/>
            <person name="Schreiber L."/>
            <person name="Finster K."/>
            <person name="Schramm A."/>
        </authorList>
    </citation>
    <scope>NUCLEOTIDE SEQUENCE [LARGE SCALE GENOMIC DNA]</scope>
    <source>
        <strain evidence="1 2">MEV2011</strain>
    </source>
</reference>
<sequence>MFEKLYLIYNPLTGTKDWVSEREFKIGSLRLKKVFGVLYLYDLKFMLQFNPQFKNSIVKENSLLNEEQICLKHVCRLITKDELAELLNNEATDSIQSEQSYYETHPSRIEIKDGFFMWNEEKGCYEEAVVNA</sequence>
<organism evidence="1 2">
    <name type="scientific">Schinkia azotoformans MEV2011</name>
    <dbReference type="NCBI Taxonomy" id="1348973"/>
    <lineage>
        <taxon>Bacteria</taxon>
        <taxon>Bacillati</taxon>
        <taxon>Bacillota</taxon>
        <taxon>Bacilli</taxon>
        <taxon>Bacillales</taxon>
        <taxon>Bacillaceae</taxon>
        <taxon>Calidifontibacillus/Schinkia group</taxon>
        <taxon>Schinkia</taxon>
    </lineage>
</organism>
<gene>
    <name evidence="1" type="ORF">M670_02187</name>
</gene>
<dbReference type="AlphaFoldDB" id="A0A072NMA0"/>
<accession>A0A072NMA0</accession>
<evidence type="ECO:0000313" key="1">
    <source>
        <dbReference type="EMBL" id="KEF38561.1"/>
    </source>
</evidence>
<dbReference type="GeneID" id="89471155"/>
<dbReference type="Proteomes" id="UP000027936">
    <property type="component" value="Unassembled WGS sequence"/>
</dbReference>
<comment type="caution">
    <text evidence="1">The sequence shown here is derived from an EMBL/GenBank/DDBJ whole genome shotgun (WGS) entry which is preliminary data.</text>
</comment>
<name>A0A072NMA0_SCHAZ</name>
<evidence type="ECO:0000313" key="2">
    <source>
        <dbReference type="Proteomes" id="UP000027936"/>
    </source>
</evidence>
<protein>
    <submittedName>
        <fullName evidence="1">Uncharacterized protein</fullName>
    </submittedName>
</protein>
<dbReference type="EMBL" id="JJRY01000007">
    <property type="protein sequence ID" value="KEF38561.1"/>
    <property type="molecule type" value="Genomic_DNA"/>
</dbReference>